<dbReference type="SMART" id="SM00524">
    <property type="entry name" value="DWB"/>
    <property type="match status" value="1"/>
</dbReference>
<organism evidence="4">
    <name type="scientific">Octopus bimaculoides</name>
    <name type="common">California two-spotted octopus</name>
    <dbReference type="NCBI Taxonomy" id="37653"/>
    <lineage>
        <taxon>Eukaryota</taxon>
        <taxon>Metazoa</taxon>
        <taxon>Spiralia</taxon>
        <taxon>Lophotrochozoa</taxon>
        <taxon>Mollusca</taxon>
        <taxon>Cephalopoda</taxon>
        <taxon>Coleoidea</taxon>
        <taxon>Octopodiformes</taxon>
        <taxon>Octopoda</taxon>
        <taxon>Incirrata</taxon>
        <taxon>Octopodidae</taxon>
        <taxon>Octopus</taxon>
    </lineage>
</organism>
<dbReference type="EMBL" id="KQ418079">
    <property type="protein sequence ID" value="KOF88899.1"/>
    <property type="molecule type" value="Genomic_DNA"/>
</dbReference>
<dbReference type="FunFam" id="2.60.200.10:FF:000004">
    <property type="entry name" value="Mothers against decapentaplegic homolog"/>
    <property type="match status" value="1"/>
</dbReference>
<evidence type="ECO:0000259" key="3">
    <source>
        <dbReference type="PROSITE" id="PS51076"/>
    </source>
</evidence>
<dbReference type="PROSITE" id="PS51076">
    <property type="entry name" value="MH2"/>
    <property type="match status" value="1"/>
</dbReference>
<evidence type="ECO:0000256" key="1">
    <source>
        <dbReference type="ARBA" id="ARBA00023015"/>
    </source>
</evidence>
<dbReference type="GO" id="GO:0006357">
    <property type="term" value="P:regulation of transcription by RNA polymerase II"/>
    <property type="evidence" value="ECO:0007669"/>
    <property type="project" value="TreeGrafter"/>
</dbReference>
<dbReference type="GO" id="GO:0140416">
    <property type="term" value="F:transcription regulator inhibitor activity"/>
    <property type="evidence" value="ECO:0007669"/>
    <property type="project" value="TreeGrafter"/>
</dbReference>
<dbReference type="InterPro" id="IPR017855">
    <property type="entry name" value="SMAD-like_dom_sf"/>
</dbReference>
<keyword evidence="1" id="KW-0805">Transcription regulation</keyword>
<dbReference type="GO" id="GO:0071144">
    <property type="term" value="C:heteromeric SMAD protein complex"/>
    <property type="evidence" value="ECO:0007669"/>
    <property type="project" value="TreeGrafter"/>
</dbReference>
<sequence length="209" mass="23752">MGIKTIKDRLLLARDPVSTETGLTPTPYRLSSSDGVNGTQNYWCSIAYWEMKERVGRLFRVQQPTINIFQLLPHGDGMCLDILQTESSQEAVRRTREKLGLGIILSKEGNGVWAYNRSSCPIFVNSPTLETPNSRALVVRKVMPGYSIKIFDYKCSEQFEAIRDPQYLDGPYDPSSIRISFAKGWGPCYSRQFITSCPCWIEILLNVNR</sequence>
<dbReference type="GO" id="GO:0070411">
    <property type="term" value="F:I-SMAD binding"/>
    <property type="evidence" value="ECO:0007669"/>
    <property type="project" value="TreeGrafter"/>
</dbReference>
<reference evidence="4" key="1">
    <citation type="submission" date="2015-07" db="EMBL/GenBank/DDBJ databases">
        <title>MeaNS - Measles Nucleotide Surveillance Program.</title>
        <authorList>
            <person name="Tran T."/>
            <person name="Druce J."/>
        </authorList>
    </citation>
    <scope>NUCLEOTIDE SEQUENCE</scope>
    <source>
        <strain evidence="4">UCB-OBI-ISO-001</strain>
        <tissue evidence="4">Gonad</tissue>
    </source>
</reference>
<keyword evidence="2" id="KW-0804">Transcription</keyword>
<dbReference type="InterPro" id="IPR001132">
    <property type="entry name" value="SMAD_dom_Dwarfin-type"/>
</dbReference>
<dbReference type="OrthoDB" id="5946219at2759"/>
<dbReference type="SUPFAM" id="SSF49879">
    <property type="entry name" value="SMAD/FHA domain"/>
    <property type="match status" value="1"/>
</dbReference>
<dbReference type="Pfam" id="PF03166">
    <property type="entry name" value="MH2"/>
    <property type="match status" value="1"/>
</dbReference>
<name>A0A0L8HIG1_OCTBM</name>
<dbReference type="PANTHER" id="PTHR13703">
    <property type="entry name" value="SMAD"/>
    <property type="match status" value="1"/>
</dbReference>
<proteinExistence type="predicted"/>
<feature type="domain" description="MH2" evidence="3">
    <location>
        <begin position="43"/>
        <end position="209"/>
    </location>
</feature>
<dbReference type="Gene3D" id="2.60.200.10">
    <property type="match status" value="1"/>
</dbReference>
<gene>
    <name evidence="4" type="ORF">OCBIM_22014019mg</name>
</gene>
<dbReference type="GO" id="GO:0060395">
    <property type="term" value="P:SMAD protein signal transduction"/>
    <property type="evidence" value="ECO:0007669"/>
    <property type="project" value="TreeGrafter"/>
</dbReference>
<dbReference type="STRING" id="37653.A0A0L8HIG1"/>
<dbReference type="GO" id="GO:0009653">
    <property type="term" value="P:anatomical structure morphogenesis"/>
    <property type="evidence" value="ECO:0007669"/>
    <property type="project" value="TreeGrafter"/>
</dbReference>
<evidence type="ECO:0000313" key="4">
    <source>
        <dbReference type="EMBL" id="KOF88899.1"/>
    </source>
</evidence>
<dbReference type="InterPro" id="IPR013790">
    <property type="entry name" value="Dwarfin"/>
</dbReference>
<evidence type="ECO:0000256" key="2">
    <source>
        <dbReference type="ARBA" id="ARBA00023163"/>
    </source>
</evidence>
<dbReference type="PANTHER" id="PTHR13703:SF28">
    <property type="entry name" value="MOTHERS AGAINST DECAPENTAPLEGIC HOMOLOG 6"/>
    <property type="match status" value="1"/>
</dbReference>
<dbReference type="GO" id="GO:0030154">
    <property type="term" value="P:cell differentiation"/>
    <property type="evidence" value="ECO:0007669"/>
    <property type="project" value="TreeGrafter"/>
</dbReference>
<protein>
    <recommendedName>
        <fullName evidence="3">MH2 domain-containing protein</fullName>
    </recommendedName>
</protein>
<dbReference type="AlphaFoldDB" id="A0A0L8HIG1"/>
<dbReference type="InterPro" id="IPR008984">
    <property type="entry name" value="SMAD_FHA_dom_sf"/>
</dbReference>
<accession>A0A0L8HIG1</accession>